<dbReference type="GeneID" id="22914817"/>
<organism evidence="1 2">
    <name type="scientific">Gregarina niphandrodes</name>
    <name type="common">Septate eugregarine</name>
    <dbReference type="NCBI Taxonomy" id="110365"/>
    <lineage>
        <taxon>Eukaryota</taxon>
        <taxon>Sar</taxon>
        <taxon>Alveolata</taxon>
        <taxon>Apicomplexa</taxon>
        <taxon>Conoidasida</taxon>
        <taxon>Gregarinasina</taxon>
        <taxon>Eugregarinorida</taxon>
        <taxon>Gregarinidae</taxon>
        <taxon>Gregarina</taxon>
    </lineage>
</organism>
<evidence type="ECO:0000313" key="1">
    <source>
        <dbReference type="EMBL" id="EZG46019.1"/>
    </source>
</evidence>
<dbReference type="Gene3D" id="3.30.450.60">
    <property type="match status" value="1"/>
</dbReference>
<dbReference type="Proteomes" id="UP000019763">
    <property type="component" value="Unassembled WGS sequence"/>
</dbReference>
<evidence type="ECO:0000313" key="2">
    <source>
        <dbReference type="Proteomes" id="UP000019763"/>
    </source>
</evidence>
<accession>A0A023B150</accession>
<gene>
    <name evidence="1" type="ORF">GNI_135710</name>
</gene>
<dbReference type="RefSeq" id="XP_011132393.1">
    <property type="nucleotide sequence ID" value="XM_011134091.1"/>
</dbReference>
<reference evidence="1" key="1">
    <citation type="submission" date="2013-12" db="EMBL/GenBank/DDBJ databases">
        <authorList>
            <person name="Omoto C.K."/>
            <person name="Sibley D."/>
            <person name="Venepally P."/>
            <person name="Hadjithomas M."/>
            <person name="Karamycheva S."/>
            <person name="Brunk B."/>
            <person name="Roos D."/>
            <person name="Caler E."/>
            <person name="Lorenzi H."/>
        </authorList>
    </citation>
    <scope>NUCLEOTIDE SEQUENCE</scope>
</reference>
<name>A0A023B150_GRENI</name>
<proteinExistence type="predicted"/>
<dbReference type="EMBL" id="AFNH02001004">
    <property type="protein sequence ID" value="EZG46019.1"/>
    <property type="molecule type" value="Genomic_DNA"/>
</dbReference>
<keyword evidence="2" id="KW-1185">Reference proteome</keyword>
<dbReference type="VEuPathDB" id="CryptoDB:GNI_135710"/>
<protein>
    <submittedName>
        <fullName evidence="1">Uncharacterized protein</fullName>
    </submittedName>
</protein>
<dbReference type="AlphaFoldDB" id="A0A023B150"/>
<sequence>MAVGGQGVMDQMYSMMGGGRACMDLSEPFNEDNCGILVPDLVRHVLREEEVFAKEREGVPAMQPCIVYKKFASFVIYMVTEANEESPLFCLDMLTIFLKAFTVVAQARAEASATASGFFTPLEALAASFVPEKLFSNPPPDSNPPPYSNSPSDSRLRGSALLDLVEHLPALQHVCDYMFTGGCVVTTSLEEITGDLKTIFSNTQRRSPATAAFQALF</sequence>
<comment type="caution">
    <text evidence="1">The sequence shown here is derived from an EMBL/GenBank/DDBJ whole genome shotgun (WGS) entry which is preliminary data.</text>
</comment>